<proteinExistence type="predicted"/>
<sequence length="84" mass="9107">MKTSFAFAVAAAICPSGAVAHYVPTLSSYLELDANQPSISIDTLPNLIVSNEVTPDRKYVRRTNSWTTRCPVRSAPALSLSNPR</sequence>
<gene>
    <name evidence="3" type="ORF">M422DRAFT_34174</name>
    <name evidence="2" type="ORF">M422DRAFT_38261</name>
</gene>
<keyword evidence="4" id="KW-1185">Reference proteome</keyword>
<evidence type="ECO:0000313" key="3">
    <source>
        <dbReference type="EMBL" id="KIJ36609.1"/>
    </source>
</evidence>
<evidence type="ECO:0000256" key="1">
    <source>
        <dbReference type="SAM" id="SignalP"/>
    </source>
</evidence>
<evidence type="ECO:0000313" key="2">
    <source>
        <dbReference type="EMBL" id="KIJ26386.1"/>
    </source>
</evidence>
<name>A0A0C9UP91_SPHS4</name>
<protein>
    <submittedName>
        <fullName evidence="3">Uncharacterized protein</fullName>
    </submittedName>
</protein>
<organism evidence="3 4">
    <name type="scientific">Sphaerobolus stellatus (strain SS14)</name>
    <dbReference type="NCBI Taxonomy" id="990650"/>
    <lineage>
        <taxon>Eukaryota</taxon>
        <taxon>Fungi</taxon>
        <taxon>Dikarya</taxon>
        <taxon>Basidiomycota</taxon>
        <taxon>Agaricomycotina</taxon>
        <taxon>Agaricomycetes</taxon>
        <taxon>Phallomycetidae</taxon>
        <taxon>Geastrales</taxon>
        <taxon>Sphaerobolaceae</taxon>
        <taxon>Sphaerobolus</taxon>
    </lineage>
</organism>
<feature type="chain" id="PRO_5007394606" evidence="1">
    <location>
        <begin position="21"/>
        <end position="84"/>
    </location>
</feature>
<feature type="signal peptide" evidence="1">
    <location>
        <begin position="1"/>
        <end position="20"/>
    </location>
</feature>
<dbReference type="AlphaFoldDB" id="A0A0C9UP91"/>
<keyword evidence="1" id="KW-0732">Signal</keyword>
<evidence type="ECO:0000313" key="4">
    <source>
        <dbReference type="Proteomes" id="UP000054279"/>
    </source>
</evidence>
<reference evidence="3 4" key="1">
    <citation type="submission" date="2014-06" db="EMBL/GenBank/DDBJ databases">
        <title>Evolutionary Origins and Diversification of the Mycorrhizal Mutualists.</title>
        <authorList>
            <consortium name="DOE Joint Genome Institute"/>
            <consortium name="Mycorrhizal Genomics Consortium"/>
            <person name="Kohler A."/>
            <person name="Kuo A."/>
            <person name="Nagy L.G."/>
            <person name="Floudas D."/>
            <person name="Copeland A."/>
            <person name="Barry K.W."/>
            <person name="Cichocki N."/>
            <person name="Veneault-Fourrey C."/>
            <person name="LaButti K."/>
            <person name="Lindquist E.A."/>
            <person name="Lipzen A."/>
            <person name="Lundell T."/>
            <person name="Morin E."/>
            <person name="Murat C."/>
            <person name="Riley R."/>
            <person name="Ohm R."/>
            <person name="Sun H."/>
            <person name="Tunlid A."/>
            <person name="Henrissat B."/>
            <person name="Grigoriev I.V."/>
            <person name="Hibbett D.S."/>
            <person name="Martin F."/>
        </authorList>
    </citation>
    <scope>NUCLEOTIDE SEQUENCE [LARGE SCALE GENOMIC DNA]</scope>
    <source>
        <strain evidence="3 4">SS14</strain>
    </source>
</reference>
<dbReference type="HOGENOM" id="CLU_2528900_0_0_1"/>
<dbReference type="EMBL" id="KN837371">
    <property type="protein sequence ID" value="KIJ26386.1"/>
    <property type="molecule type" value="Genomic_DNA"/>
</dbReference>
<accession>A0A0C9UP91</accession>
<dbReference type="EMBL" id="KN837176">
    <property type="protein sequence ID" value="KIJ36609.1"/>
    <property type="molecule type" value="Genomic_DNA"/>
</dbReference>
<dbReference type="Proteomes" id="UP000054279">
    <property type="component" value="Unassembled WGS sequence"/>
</dbReference>